<dbReference type="Proteomes" id="UP001445335">
    <property type="component" value="Unassembled WGS sequence"/>
</dbReference>
<dbReference type="SUPFAM" id="SSF50978">
    <property type="entry name" value="WD40 repeat-like"/>
    <property type="match status" value="1"/>
</dbReference>
<dbReference type="InterPro" id="IPR057852">
    <property type="entry name" value="Beta-prop_WDR11_1st"/>
</dbReference>
<comment type="caution">
    <text evidence="3">The sequence shown here is derived from an EMBL/GenBank/DDBJ whole genome shotgun (WGS) entry which is preliminary data.</text>
</comment>
<proteinExistence type="predicted"/>
<dbReference type="InterPro" id="IPR039694">
    <property type="entry name" value="WDR11"/>
</dbReference>
<reference evidence="3 4" key="1">
    <citation type="journal article" date="2024" name="Nat. Commun.">
        <title>Phylogenomics reveals the evolutionary origins of lichenization in chlorophyte algae.</title>
        <authorList>
            <person name="Puginier C."/>
            <person name="Libourel C."/>
            <person name="Otte J."/>
            <person name="Skaloud P."/>
            <person name="Haon M."/>
            <person name="Grisel S."/>
            <person name="Petersen M."/>
            <person name="Berrin J.G."/>
            <person name="Delaux P.M."/>
            <person name="Dal Grande F."/>
            <person name="Keller J."/>
        </authorList>
    </citation>
    <scope>NUCLEOTIDE SEQUENCE [LARGE SCALE GENOMIC DNA]</scope>
    <source>
        <strain evidence="3 4">SAG 245.80</strain>
    </source>
</reference>
<evidence type="ECO:0000259" key="2">
    <source>
        <dbReference type="Pfam" id="PF23751"/>
    </source>
</evidence>
<evidence type="ECO:0000313" key="3">
    <source>
        <dbReference type="EMBL" id="KAK9845287.1"/>
    </source>
</evidence>
<dbReference type="Pfam" id="PF23751">
    <property type="entry name" value="Beta-prop_WDR11_1st"/>
    <property type="match status" value="2"/>
</dbReference>
<evidence type="ECO:0000256" key="1">
    <source>
        <dbReference type="SAM" id="MobiDB-lite"/>
    </source>
</evidence>
<dbReference type="InterPro" id="IPR036322">
    <property type="entry name" value="WD40_repeat_dom_sf"/>
</dbReference>
<organism evidence="3 4">
    <name type="scientific">Elliptochloris bilobata</name>
    <dbReference type="NCBI Taxonomy" id="381761"/>
    <lineage>
        <taxon>Eukaryota</taxon>
        <taxon>Viridiplantae</taxon>
        <taxon>Chlorophyta</taxon>
        <taxon>core chlorophytes</taxon>
        <taxon>Trebouxiophyceae</taxon>
        <taxon>Trebouxiophyceae incertae sedis</taxon>
        <taxon>Elliptochloris clade</taxon>
        <taxon>Elliptochloris</taxon>
    </lineage>
</organism>
<dbReference type="PANTHER" id="PTHR14593:SF5">
    <property type="entry name" value="WD REPEAT-CONTAINING PROTEIN 11"/>
    <property type="match status" value="1"/>
</dbReference>
<dbReference type="Gene3D" id="2.130.10.10">
    <property type="entry name" value="YVTN repeat-like/Quinoprotein amine dehydrogenase"/>
    <property type="match status" value="1"/>
</dbReference>
<dbReference type="InterPro" id="IPR015943">
    <property type="entry name" value="WD40/YVTN_repeat-like_dom_sf"/>
</dbReference>
<sequence length="781" mass="77650">MSAAIDVLGYLPGPALPANAGACDLLAGEVFAYAVGSGTGVVDVRRMQLACVLQGRHRGTPVTAVSWCPECHSRELAETSNLRLASGDSEGRVVVWDVAAAAAIAALEDPAGVAPGAAGSRAGGPGRGGAVRGLAWVLAGPAALAVALSSGHFLIWDPASCTVLWRKDFGGEAALGSVRVDPRDARRAILTGDRGQLSVLSLTAPERGRVEVTQYSVDVSASKPGDAFRAAFSCTRDLLFVLMPREVIVFDLEFGQPAASTPLPKSRPAFRDVLGCFGHRTAGRGLHDGGVDLLYLSHQDGSVSVWRRAAGALSYVMLGLHRLVPPPSRPSNNATLTLLACTAGAWVKSGAVGHQSTIVGPAAVEVGAAAEVEAEAAAAANVAPGAAGMQGPPILDLQRRLTTIPSAGGASGTASSIGTTLGASARAGSTSQTTRSDLSSGGGSGLSTNTTPSASEARLLAGVGSGLGQGSGSGAQQASTPHPPVSAFADAAAEPNLVTNPFATATTTSPFGAPLAQPQRVTFADNAGRAAPASSMPPSALAAAANVVSPFDRMVGAVSAGSSVGGPPTPFGTGAITSPFDMSAAGNLLTLTAGAAAVAAAVAGTRPPPPPPPPPPESLLLVGVTDDGHVWQWDLPLHALFTSDAGVPEMKERNSFPSATSMAGPGSAAALARSASPATRPALLGLLSTLAAAVTTFSACPVPVAVAAAGGGAGPPSGTSGRGGDAAALLAAVTAAGTLELITLQRGVLTPLAGHVAASLGAFPATEHSWRWETIQDLRLF</sequence>
<keyword evidence="4" id="KW-1185">Reference proteome</keyword>
<feature type="compositionally biased region" description="Polar residues" evidence="1">
    <location>
        <begin position="427"/>
        <end position="437"/>
    </location>
</feature>
<feature type="region of interest" description="Disordered" evidence="1">
    <location>
        <begin position="423"/>
        <end position="487"/>
    </location>
</feature>
<gene>
    <name evidence="3" type="ORF">WJX81_002462</name>
</gene>
<dbReference type="PANTHER" id="PTHR14593">
    <property type="entry name" value="WD REPEAT-CONTAINING PROTEIN 11"/>
    <property type="match status" value="1"/>
</dbReference>
<feature type="compositionally biased region" description="Gly residues" evidence="1">
    <location>
        <begin position="463"/>
        <end position="473"/>
    </location>
</feature>
<dbReference type="AlphaFoldDB" id="A0AAW1SHK5"/>
<feature type="domain" description="WDR11 first beta-propeller" evidence="2">
    <location>
        <begin position="13"/>
        <end position="217"/>
    </location>
</feature>
<evidence type="ECO:0000313" key="4">
    <source>
        <dbReference type="Proteomes" id="UP001445335"/>
    </source>
</evidence>
<dbReference type="EMBL" id="JALJOU010000003">
    <property type="protein sequence ID" value="KAK9845287.1"/>
    <property type="molecule type" value="Genomic_DNA"/>
</dbReference>
<protein>
    <recommendedName>
        <fullName evidence="2">WDR11 first beta-propeller domain-containing protein</fullName>
    </recommendedName>
</protein>
<feature type="domain" description="WDR11 first beta-propeller" evidence="2">
    <location>
        <begin position="218"/>
        <end position="325"/>
    </location>
</feature>
<accession>A0AAW1SHK5</accession>
<name>A0AAW1SHK5_9CHLO</name>
<dbReference type="GO" id="GO:0005737">
    <property type="term" value="C:cytoplasm"/>
    <property type="evidence" value="ECO:0007669"/>
    <property type="project" value="TreeGrafter"/>
</dbReference>